<dbReference type="FunFam" id="3.40.50.620:FF:000123">
    <property type="entry name" value="Universal stress protein family"/>
    <property type="match status" value="1"/>
</dbReference>
<name>A0A1X0JM18_9MYCO</name>
<dbReference type="InterPro" id="IPR006015">
    <property type="entry name" value="Universal_stress_UspA"/>
</dbReference>
<evidence type="ECO:0000313" key="4">
    <source>
        <dbReference type="Proteomes" id="UP000192411"/>
    </source>
</evidence>
<comment type="similarity">
    <text evidence="1">Belongs to the universal stress protein A family.</text>
</comment>
<evidence type="ECO:0000313" key="3">
    <source>
        <dbReference type="EMBL" id="ORB63894.1"/>
    </source>
</evidence>
<dbReference type="AlphaFoldDB" id="A0A1X0JM18"/>
<proteinExistence type="inferred from homology"/>
<dbReference type="PANTHER" id="PTHR46268:SF6">
    <property type="entry name" value="UNIVERSAL STRESS PROTEIN UP12"/>
    <property type="match status" value="1"/>
</dbReference>
<dbReference type="EMBL" id="MVIM01000009">
    <property type="protein sequence ID" value="ORB63894.1"/>
    <property type="molecule type" value="Genomic_DNA"/>
</dbReference>
<dbReference type="SUPFAM" id="SSF52402">
    <property type="entry name" value="Adenine nucleotide alpha hydrolases-like"/>
    <property type="match status" value="2"/>
</dbReference>
<dbReference type="InterPro" id="IPR014729">
    <property type="entry name" value="Rossmann-like_a/b/a_fold"/>
</dbReference>
<dbReference type="InterPro" id="IPR006016">
    <property type="entry name" value="UspA"/>
</dbReference>
<evidence type="ECO:0000259" key="2">
    <source>
        <dbReference type="Pfam" id="PF00582"/>
    </source>
</evidence>
<gene>
    <name evidence="3" type="ORF">BST47_17835</name>
</gene>
<dbReference type="OrthoDB" id="3174546at2"/>
<dbReference type="RefSeq" id="WP_083126888.1">
    <property type="nucleotide sequence ID" value="NZ_MVIM01000009.1"/>
</dbReference>
<evidence type="ECO:0000256" key="1">
    <source>
        <dbReference type="ARBA" id="ARBA00008791"/>
    </source>
</evidence>
<dbReference type="Pfam" id="PF00582">
    <property type="entry name" value="Usp"/>
    <property type="match status" value="2"/>
</dbReference>
<protein>
    <submittedName>
        <fullName evidence="3">Universal stress protein</fullName>
    </submittedName>
</protein>
<feature type="domain" description="UspA" evidence="2">
    <location>
        <begin position="9"/>
        <end position="146"/>
    </location>
</feature>
<dbReference type="GO" id="GO:0001666">
    <property type="term" value="P:response to hypoxia"/>
    <property type="evidence" value="ECO:0007669"/>
    <property type="project" value="UniProtKB-ARBA"/>
</dbReference>
<dbReference type="Gene3D" id="3.40.50.620">
    <property type="entry name" value="HUPs"/>
    <property type="match status" value="2"/>
</dbReference>
<reference evidence="3 4" key="1">
    <citation type="submission" date="2017-02" db="EMBL/GenBank/DDBJ databases">
        <title>The new phylogeny of genus Mycobacterium.</title>
        <authorList>
            <person name="Tortoli E."/>
            <person name="Trovato A."/>
            <person name="Cirillo D.M."/>
        </authorList>
    </citation>
    <scope>NUCLEOTIDE SEQUENCE [LARGE SCALE GENOMIC DNA]</scope>
    <source>
        <strain evidence="3 4">DSM 44338</strain>
    </source>
</reference>
<accession>A0A1X0JM18</accession>
<dbReference type="CDD" id="cd23944">
    <property type="entry name" value="USP_Rv2623_repeat1"/>
    <property type="match status" value="1"/>
</dbReference>
<sequence>MSSIAPPEIVVGVDGSPAAKVAVDWAARDAVQRGATLTLVHVVSSVLGSLSHAPLPAGIGTWQQRRAHEAVDEAMGVVASVQRDAGPLEVRTEIYYSSAVPTLVDMSKGAGMVVVGSRGHGAIGNLLGSVSAGVVQHAHCPVAVIHDEDPLMPHPAQAPVLVGIDGSPASELATAIAFDEASRRGVDLIALHAWTEFGVGDFLGMNWLEMKSSEDAALAERLAGWQESYPDVTVRRVVVCDHPARTLVEHSEQAQLVVVGSHGRGGFAGMLLGSVSAAVVQSARMPVIVARQP</sequence>
<organism evidence="3 4">
    <name type="scientific">Mycolicibacterium tusciae</name>
    <dbReference type="NCBI Taxonomy" id="75922"/>
    <lineage>
        <taxon>Bacteria</taxon>
        <taxon>Bacillati</taxon>
        <taxon>Actinomycetota</taxon>
        <taxon>Actinomycetes</taxon>
        <taxon>Mycobacteriales</taxon>
        <taxon>Mycobacteriaceae</taxon>
        <taxon>Mycolicibacterium</taxon>
    </lineage>
</organism>
<keyword evidence="4" id="KW-1185">Reference proteome</keyword>
<dbReference type="STRING" id="75922.BST47_17835"/>
<dbReference type="PANTHER" id="PTHR46268">
    <property type="entry name" value="STRESS RESPONSE PROTEIN NHAX"/>
    <property type="match status" value="1"/>
</dbReference>
<feature type="domain" description="UspA" evidence="2">
    <location>
        <begin position="160"/>
        <end position="291"/>
    </location>
</feature>
<dbReference type="Proteomes" id="UP000192411">
    <property type="component" value="Unassembled WGS sequence"/>
</dbReference>
<dbReference type="PRINTS" id="PR01438">
    <property type="entry name" value="UNVRSLSTRESS"/>
</dbReference>
<dbReference type="CDD" id="cd23661">
    <property type="entry name" value="USP_Rv2623_repeat2"/>
    <property type="match status" value="1"/>
</dbReference>
<comment type="caution">
    <text evidence="3">The sequence shown here is derived from an EMBL/GenBank/DDBJ whole genome shotgun (WGS) entry which is preliminary data.</text>
</comment>